<sequence length="88" mass="9600">MTPAKLTLDGSPPIDGVVDAGGDYITFRTRADVPPEQTRGPHEGEIEIDGRKERVVLESAHPTQSTPGMKTEDTFDLTLRRISPRATV</sequence>
<dbReference type="EMBL" id="FXTK01000049">
    <property type="protein sequence ID" value="SMO99765.1"/>
    <property type="molecule type" value="Genomic_DNA"/>
</dbReference>
<keyword evidence="3" id="KW-1185">Reference proteome</keyword>
<name>A0A521FU55_9RHOB</name>
<protein>
    <submittedName>
        <fullName evidence="2">Uncharacterized protein</fullName>
    </submittedName>
</protein>
<dbReference type="RefSeq" id="WP_142665106.1">
    <property type="nucleotide sequence ID" value="NZ_FXTK01000049.1"/>
</dbReference>
<evidence type="ECO:0000256" key="1">
    <source>
        <dbReference type="SAM" id="MobiDB-lite"/>
    </source>
</evidence>
<reference evidence="2 3" key="1">
    <citation type="submission" date="2017-05" db="EMBL/GenBank/DDBJ databases">
        <authorList>
            <person name="Varghese N."/>
            <person name="Submissions S."/>
        </authorList>
    </citation>
    <scope>NUCLEOTIDE SEQUENCE [LARGE SCALE GENOMIC DNA]</scope>
    <source>
        <strain evidence="2 3">DSM 100094</strain>
    </source>
</reference>
<dbReference type="AlphaFoldDB" id="A0A521FU55"/>
<accession>A0A521FU55</accession>
<evidence type="ECO:0000313" key="2">
    <source>
        <dbReference type="EMBL" id="SMO99765.1"/>
    </source>
</evidence>
<organism evidence="2 3">
    <name type="scientific">Paracoccus laeviglucosivorans</name>
    <dbReference type="NCBI Taxonomy" id="1197861"/>
    <lineage>
        <taxon>Bacteria</taxon>
        <taxon>Pseudomonadati</taxon>
        <taxon>Pseudomonadota</taxon>
        <taxon>Alphaproteobacteria</taxon>
        <taxon>Rhodobacterales</taxon>
        <taxon>Paracoccaceae</taxon>
        <taxon>Paracoccus</taxon>
    </lineage>
</organism>
<feature type="region of interest" description="Disordered" evidence="1">
    <location>
        <begin position="31"/>
        <end position="51"/>
    </location>
</feature>
<proteinExistence type="predicted"/>
<evidence type="ECO:0000313" key="3">
    <source>
        <dbReference type="Proteomes" id="UP000319014"/>
    </source>
</evidence>
<dbReference type="OrthoDB" id="7775957at2"/>
<gene>
    <name evidence="2" type="ORF">SAMN06265221_14910</name>
</gene>
<dbReference type="Proteomes" id="UP000319014">
    <property type="component" value="Unassembled WGS sequence"/>
</dbReference>